<reference evidence="2" key="2">
    <citation type="submission" date="2022-11" db="EMBL/GenBank/DDBJ databases">
        <title>Draft genome sequencing of Pseudomonas atacamensis RS3R1.</title>
        <authorList>
            <person name="Furuya T."/>
            <person name="Kaneko H."/>
        </authorList>
    </citation>
    <scope>NUCLEOTIDE SEQUENCE</scope>
    <source>
        <strain evidence="2">RS3R-1</strain>
    </source>
</reference>
<evidence type="ECO:0000313" key="3">
    <source>
        <dbReference type="Proteomes" id="UP001145022"/>
    </source>
</evidence>
<dbReference type="EMBL" id="BSCQ01000042">
    <property type="protein sequence ID" value="GLH44067.1"/>
    <property type="molecule type" value="Genomic_DNA"/>
</dbReference>
<keyword evidence="3" id="KW-1185">Reference proteome</keyword>
<comment type="caution">
    <text evidence="2">The sequence shown here is derived from an EMBL/GenBank/DDBJ whole genome shotgun (WGS) entry which is preliminary data.</text>
</comment>
<name>A0ABQ5PKM7_9PSED</name>
<evidence type="ECO:0000256" key="1">
    <source>
        <dbReference type="SAM" id="MobiDB-lite"/>
    </source>
</evidence>
<organism evidence="2 3">
    <name type="scientific">Pseudomonas atacamensis</name>
    <dbReference type="NCBI Taxonomy" id="2565368"/>
    <lineage>
        <taxon>Bacteria</taxon>
        <taxon>Pseudomonadati</taxon>
        <taxon>Pseudomonadota</taxon>
        <taxon>Gammaproteobacteria</taxon>
        <taxon>Pseudomonadales</taxon>
        <taxon>Pseudomonadaceae</taxon>
        <taxon>Pseudomonas</taxon>
    </lineage>
</organism>
<gene>
    <name evidence="2" type="ORF">RS3R1_31550</name>
</gene>
<reference evidence="2" key="3">
    <citation type="journal article" date="2023" name="J. Biotechnol.">
        <title>Draft Genome Sequences of Endophytic Pseudomonas Strains, Isolated from the Interior of Brassicaceae Plants.</title>
        <authorList>
            <person name="Kaneko H."/>
            <person name="Furuya T."/>
        </authorList>
    </citation>
    <scope>NUCLEOTIDE SEQUENCE</scope>
    <source>
        <strain evidence="2">RS3R-1</strain>
    </source>
</reference>
<evidence type="ECO:0000313" key="2">
    <source>
        <dbReference type="EMBL" id="GLH44067.1"/>
    </source>
</evidence>
<feature type="region of interest" description="Disordered" evidence="1">
    <location>
        <begin position="1"/>
        <end position="20"/>
    </location>
</feature>
<accession>A0ABQ5PKM7</accession>
<reference evidence="2" key="1">
    <citation type="journal article" date="2021" name="Sci. Rep.">
        <title>An efficient direct screening system for microorganisms that activate plant immune responses based on plant-microbe interactions using cultured plant cells.</title>
        <authorList>
            <person name="Kurokawa M."/>
            <person name="Nakano M."/>
            <person name="Kitahata N."/>
            <person name="Kuchitsu K."/>
            <person name="Furuya T."/>
        </authorList>
    </citation>
    <scope>NUCLEOTIDE SEQUENCE</scope>
    <source>
        <strain evidence="2">RS3R-1</strain>
    </source>
</reference>
<sequence length="96" mass="10993">MVNWSGSRAADFGGRTHGTPTRKRIMEICKDYKYLKAEEYIEQTLAALANWKKVLTRLNVPHKAGEPIFNVLARLHLDFEEASCRRVGSIVRSDRC</sequence>
<protein>
    <submittedName>
        <fullName evidence="2">Uncharacterized protein</fullName>
    </submittedName>
</protein>
<proteinExistence type="predicted"/>
<dbReference type="Proteomes" id="UP001145022">
    <property type="component" value="Unassembled WGS sequence"/>
</dbReference>